<feature type="chain" id="PRO_5041968877" evidence="2">
    <location>
        <begin position="19"/>
        <end position="536"/>
    </location>
</feature>
<evidence type="ECO:0000256" key="2">
    <source>
        <dbReference type="SAM" id="SignalP"/>
    </source>
</evidence>
<proteinExistence type="predicted"/>
<feature type="compositionally biased region" description="Polar residues" evidence="1">
    <location>
        <begin position="58"/>
        <end position="68"/>
    </location>
</feature>
<sequence>MVRAASVAILMAVPIALCNPIQPISSHLDGESASSQASPTSSFIISTSPTKRTHVDHTSISTLPTSPTAPAVYPAQQTLSVQIEEPTSSKLEKDSSYRQGAVDPVISVAVQEPTSKNQQTGSGNDVDAEQPGFSAKIERASPKPEKWTHIERATDSRQWGDGNADSQNDFSPADAELFPKRDQVAHELSDAGFVAAEEQARSKYSRHNRIVKPRNKKLQRSLEVRSSNLITRALPKLPISIWTALYKGYHVEMVCWQTETLLQELKLHYHRFGRTPIAKIRPVRPYNSLWHSAPDPEHVVYARAEQYYSNLRLKCEQCQCLEDAVTGLATHIGVNPRAGSQCDDADIVHMCKNWFHCWCRVQQQYEAEFEKEISSNDPKGGNGNDKSEGPGNSGPSEPKYGGGSNNPWRMFMTGTGKGGYESTDTPNGRSRVAGVKEPYYLEGPDKLSGNWLARSAFSIAPLLIWEASKGALSKRSTQTGEVSKREENIWHPQSKIKPGDTIDQRPTSPDDVRAANDEPPTCAKCNEENDAVTANA</sequence>
<dbReference type="EMBL" id="JAQGDS010000004">
    <property type="protein sequence ID" value="KAJ6261266.1"/>
    <property type="molecule type" value="Genomic_DNA"/>
</dbReference>
<evidence type="ECO:0000256" key="1">
    <source>
        <dbReference type="SAM" id="MobiDB-lite"/>
    </source>
</evidence>
<feature type="compositionally biased region" description="Basic and acidic residues" evidence="1">
    <location>
        <begin position="497"/>
        <end position="516"/>
    </location>
</feature>
<reference evidence="3" key="1">
    <citation type="submission" date="2023-01" db="EMBL/GenBank/DDBJ databases">
        <title>The chitinases involved in constricting ring structure development in the nematode-trapping fungus Drechslerella dactyloides.</title>
        <authorList>
            <person name="Wang R."/>
            <person name="Zhang L."/>
            <person name="Tang P."/>
            <person name="Li S."/>
            <person name="Liang L."/>
        </authorList>
    </citation>
    <scope>NUCLEOTIDE SEQUENCE</scope>
    <source>
        <strain evidence="3">YMF1.00031</strain>
    </source>
</reference>
<feature type="compositionally biased region" description="Basic and acidic residues" evidence="1">
    <location>
        <begin position="136"/>
        <end position="155"/>
    </location>
</feature>
<feature type="compositionally biased region" description="Low complexity" evidence="1">
    <location>
        <begin position="32"/>
        <end position="50"/>
    </location>
</feature>
<evidence type="ECO:0000313" key="3">
    <source>
        <dbReference type="EMBL" id="KAJ6261266.1"/>
    </source>
</evidence>
<dbReference type="Proteomes" id="UP001221413">
    <property type="component" value="Unassembled WGS sequence"/>
</dbReference>
<keyword evidence="2" id="KW-0732">Signal</keyword>
<protein>
    <submittedName>
        <fullName evidence="3">Uncharacterized protein</fullName>
    </submittedName>
</protein>
<evidence type="ECO:0000313" key="4">
    <source>
        <dbReference type="Proteomes" id="UP001221413"/>
    </source>
</evidence>
<keyword evidence="4" id="KW-1185">Reference proteome</keyword>
<accession>A0AAD6NIY9</accession>
<comment type="caution">
    <text evidence="3">The sequence shown here is derived from an EMBL/GenBank/DDBJ whole genome shotgun (WGS) entry which is preliminary data.</text>
</comment>
<dbReference type="AlphaFoldDB" id="A0AAD6NIY9"/>
<feature type="region of interest" description="Disordered" evidence="1">
    <location>
        <begin position="370"/>
        <end position="431"/>
    </location>
</feature>
<feature type="region of interest" description="Disordered" evidence="1">
    <location>
        <begin position="27"/>
        <end position="70"/>
    </location>
</feature>
<organism evidence="3 4">
    <name type="scientific">Drechslerella dactyloides</name>
    <name type="common">Nematode-trapping fungus</name>
    <name type="synonym">Arthrobotrys dactyloides</name>
    <dbReference type="NCBI Taxonomy" id="74499"/>
    <lineage>
        <taxon>Eukaryota</taxon>
        <taxon>Fungi</taxon>
        <taxon>Dikarya</taxon>
        <taxon>Ascomycota</taxon>
        <taxon>Pezizomycotina</taxon>
        <taxon>Orbiliomycetes</taxon>
        <taxon>Orbiliales</taxon>
        <taxon>Orbiliaceae</taxon>
        <taxon>Drechslerella</taxon>
    </lineage>
</organism>
<feature type="region of interest" description="Disordered" evidence="1">
    <location>
        <begin position="473"/>
        <end position="536"/>
    </location>
</feature>
<gene>
    <name evidence="3" type="ORF">Dda_3935</name>
</gene>
<feature type="signal peptide" evidence="2">
    <location>
        <begin position="1"/>
        <end position="18"/>
    </location>
</feature>
<feature type="region of interest" description="Disordered" evidence="1">
    <location>
        <begin position="135"/>
        <end position="174"/>
    </location>
</feature>
<name>A0AAD6NIY9_DREDA</name>